<dbReference type="HAMAP" id="MF_00034">
    <property type="entry name" value="RuvC"/>
    <property type="match status" value="1"/>
</dbReference>
<protein>
    <submittedName>
        <fullName evidence="12">Holliday junction resolvasome, endonuclease subunit</fullName>
        <ecNumber evidence="12">3.1.22.4</ecNumber>
    </submittedName>
</protein>
<keyword evidence="7 12" id="KW-0378">Hydrolase</keyword>
<dbReference type="FunFam" id="3.30.420.10:FF:000002">
    <property type="entry name" value="Crossover junction endodeoxyribonuclease RuvC"/>
    <property type="match status" value="1"/>
</dbReference>
<keyword evidence="4" id="KW-0479">Metal-binding</keyword>
<dbReference type="SUPFAM" id="SSF53098">
    <property type="entry name" value="Ribonuclease H-like"/>
    <property type="match status" value="1"/>
</dbReference>
<keyword evidence="8" id="KW-0460">Magnesium</keyword>
<evidence type="ECO:0000256" key="10">
    <source>
        <dbReference type="ARBA" id="ARBA00023172"/>
    </source>
</evidence>
<dbReference type="PRINTS" id="PR00696">
    <property type="entry name" value="RSOLVASERUVC"/>
</dbReference>
<dbReference type="eggNOG" id="arCOG06910">
    <property type="taxonomic scope" value="Archaea"/>
</dbReference>
<name>Q0W1R8_METAR</name>
<evidence type="ECO:0000256" key="5">
    <source>
        <dbReference type="ARBA" id="ARBA00022759"/>
    </source>
</evidence>
<evidence type="ECO:0000256" key="4">
    <source>
        <dbReference type="ARBA" id="ARBA00022723"/>
    </source>
</evidence>
<dbReference type="GO" id="GO:0008821">
    <property type="term" value="F:crossover junction DNA endonuclease activity"/>
    <property type="evidence" value="ECO:0007669"/>
    <property type="project" value="InterPro"/>
</dbReference>
<evidence type="ECO:0000256" key="9">
    <source>
        <dbReference type="ARBA" id="ARBA00023125"/>
    </source>
</evidence>
<evidence type="ECO:0000256" key="8">
    <source>
        <dbReference type="ARBA" id="ARBA00022842"/>
    </source>
</evidence>
<dbReference type="PANTHER" id="PTHR30194">
    <property type="entry name" value="CROSSOVER JUNCTION ENDODEOXYRIBONUCLEASE RUVC"/>
    <property type="match status" value="1"/>
</dbReference>
<dbReference type="EMBL" id="AM114193">
    <property type="protein sequence ID" value="CAJ37675.1"/>
    <property type="molecule type" value="Genomic_DNA"/>
</dbReference>
<keyword evidence="2" id="KW-0963">Cytoplasm</keyword>
<dbReference type="InterPro" id="IPR020563">
    <property type="entry name" value="X-over_junc_endoDNase_Mg_BS"/>
</dbReference>
<dbReference type="KEGG" id="rci:RCIX2628"/>
<dbReference type="Proteomes" id="UP000000663">
    <property type="component" value="Chromosome"/>
</dbReference>
<dbReference type="InterPro" id="IPR012337">
    <property type="entry name" value="RNaseH-like_sf"/>
</dbReference>
<dbReference type="AlphaFoldDB" id="Q0W1R8"/>
<proteinExistence type="inferred from homology"/>
<dbReference type="CDD" id="cd16962">
    <property type="entry name" value="RuvC"/>
    <property type="match status" value="1"/>
</dbReference>
<keyword evidence="5 12" id="KW-0255">Endonuclease</keyword>
<dbReference type="GO" id="GO:0006281">
    <property type="term" value="P:DNA repair"/>
    <property type="evidence" value="ECO:0007669"/>
    <property type="project" value="UniProtKB-KW"/>
</dbReference>
<evidence type="ECO:0000256" key="11">
    <source>
        <dbReference type="ARBA" id="ARBA00023204"/>
    </source>
</evidence>
<evidence type="ECO:0000313" key="12">
    <source>
        <dbReference type="EMBL" id="CAJ37675.1"/>
    </source>
</evidence>
<gene>
    <name evidence="12" type="primary">ruvC</name>
    <name evidence="12" type="ORF">RCIX2628</name>
</gene>
<keyword evidence="9" id="KW-0238">DNA-binding</keyword>
<sequence>MRILGIDPGFALVGFGIVEAGKNGLKAGKYGHISTESGLPVPDRLKILYDDMSTVIAEYKPDVVAVEELFFNKNVKTAIVASHARGVLVLAAVNAGLEVAEYTPLQVKQAVVGYGRATKQQVQLMVTRLLALKEVPKPDDTADALAVAICHANSAKMENIGHDSTYRRQNRR</sequence>
<dbReference type="PATRIC" id="fig|351160.9.peg.605"/>
<dbReference type="OrthoDB" id="145593at2157"/>
<dbReference type="InterPro" id="IPR002176">
    <property type="entry name" value="X-over_junc_endoDNase_RuvC"/>
</dbReference>
<dbReference type="GO" id="GO:0003677">
    <property type="term" value="F:DNA binding"/>
    <property type="evidence" value="ECO:0007669"/>
    <property type="project" value="UniProtKB-KW"/>
</dbReference>
<evidence type="ECO:0000256" key="7">
    <source>
        <dbReference type="ARBA" id="ARBA00022801"/>
    </source>
</evidence>
<dbReference type="NCBIfam" id="TIGR00228">
    <property type="entry name" value="ruvC"/>
    <property type="match status" value="1"/>
</dbReference>
<dbReference type="GeneID" id="5143183"/>
<dbReference type="Pfam" id="PF02075">
    <property type="entry name" value="RuvC"/>
    <property type="match status" value="1"/>
</dbReference>
<dbReference type="STRING" id="351160.RCIX2628"/>
<keyword evidence="6" id="KW-0227">DNA damage</keyword>
<evidence type="ECO:0000256" key="6">
    <source>
        <dbReference type="ARBA" id="ARBA00022763"/>
    </source>
</evidence>
<dbReference type="GO" id="GO:0046872">
    <property type="term" value="F:metal ion binding"/>
    <property type="evidence" value="ECO:0007669"/>
    <property type="project" value="UniProtKB-KW"/>
</dbReference>
<keyword evidence="10" id="KW-0233">DNA recombination</keyword>
<dbReference type="GO" id="GO:0006310">
    <property type="term" value="P:DNA recombination"/>
    <property type="evidence" value="ECO:0007669"/>
    <property type="project" value="UniProtKB-KW"/>
</dbReference>
<dbReference type="NCBIfam" id="NF000711">
    <property type="entry name" value="PRK00039.2-1"/>
    <property type="match status" value="1"/>
</dbReference>
<dbReference type="PROSITE" id="PS01321">
    <property type="entry name" value="RUVC"/>
    <property type="match status" value="1"/>
</dbReference>
<dbReference type="PANTHER" id="PTHR30194:SF3">
    <property type="entry name" value="CROSSOVER JUNCTION ENDODEOXYRIBONUCLEASE RUVC"/>
    <property type="match status" value="1"/>
</dbReference>
<dbReference type="EC" id="3.1.22.4" evidence="12"/>
<comment type="similarity">
    <text evidence="1">Belongs to the RuvC family.</text>
</comment>
<evidence type="ECO:0000256" key="3">
    <source>
        <dbReference type="ARBA" id="ARBA00022722"/>
    </source>
</evidence>
<accession>Q0W1R8</accession>
<keyword evidence="3" id="KW-0540">Nuclease</keyword>
<keyword evidence="13" id="KW-1185">Reference proteome</keyword>
<evidence type="ECO:0000256" key="2">
    <source>
        <dbReference type="ARBA" id="ARBA00022490"/>
    </source>
</evidence>
<evidence type="ECO:0000313" key="13">
    <source>
        <dbReference type="Proteomes" id="UP000000663"/>
    </source>
</evidence>
<keyword evidence="11" id="KW-0234">DNA repair</keyword>
<dbReference type="RefSeq" id="WP_012034910.1">
    <property type="nucleotide sequence ID" value="NC_009464.1"/>
</dbReference>
<dbReference type="InterPro" id="IPR036397">
    <property type="entry name" value="RNaseH_sf"/>
</dbReference>
<dbReference type="Gene3D" id="3.30.420.10">
    <property type="entry name" value="Ribonuclease H-like superfamily/Ribonuclease H"/>
    <property type="match status" value="1"/>
</dbReference>
<organism evidence="12 13">
    <name type="scientific">Methanocella arvoryzae (strain DSM 22066 / NBRC 105507 / MRE50)</name>
    <dbReference type="NCBI Taxonomy" id="351160"/>
    <lineage>
        <taxon>Archaea</taxon>
        <taxon>Methanobacteriati</taxon>
        <taxon>Methanobacteriota</taxon>
        <taxon>Stenosarchaea group</taxon>
        <taxon>Methanomicrobia</taxon>
        <taxon>Methanocellales</taxon>
        <taxon>Methanocellaceae</taxon>
        <taxon>Methanocella</taxon>
    </lineage>
</organism>
<evidence type="ECO:0000256" key="1">
    <source>
        <dbReference type="ARBA" id="ARBA00009518"/>
    </source>
</evidence>
<reference evidence="12 13" key="1">
    <citation type="journal article" date="2006" name="Science">
        <title>Genome of rice cluster I archaea -- the key methane producers in the rice rhizosphere.</title>
        <authorList>
            <person name="Erkel C."/>
            <person name="Kube M."/>
            <person name="Reinhardt R."/>
            <person name="Liesack W."/>
        </authorList>
    </citation>
    <scope>NUCLEOTIDE SEQUENCE [LARGE SCALE GENOMIC DNA]</scope>
    <source>
        <strain evidence="13">DSM 22066 / NBRC 105507 / MRE50</strain>
    </source>
</reference>